<evidence type="ECO:0008006" key="3">
    <source>
        <dbReference type="Google" id="ProtNLM"/>
    </source>
</evidence>
<sequence>MTGSPERPLLFLDVDGPLIPFGAASGQYPGGYPTYGADPAGTDPAGPDENPLLARINPEHGPRLTALPCELVWATTWMAEANETIAPRLGLPELAVVNWPETDDGEAEQDARRGLHWKTRALVDRAAGRAFVWVDDEITDADRAWVRAHHRGRALLYRVDPRQGLTDADFAALGEWLAAEAAGGS</sequence>
<gene>
    <name evidence="1" type="ORF">JEQ17_45650</name>
</gene>
<dbReference type="AlphaFoldDB" id="A0A7T7L3X0"/>
<name>A0A7T7L3X0_9ACTN</name>
<dbReference type="Pfam" id="PF18143">
    <property type="entry name" value="HAD_SAK_2"/>
    <property type="match status" value="1"/>
</dbReference>
<proteinExistence type="predicted"/>
<dbReference type="Proteomes" id="UP000595636">
    <property type="component" value="Chromosome"/>
</dbReference>
<accession>A0A7T7L3X0</accession>
<dbReference type="EMBL" id="CP066831">
    <property type="protein sequence ID" value="QQM45992.1"/>
    <property type="molecule type" value="Genomic_DNA"/>
</dbReference>
<keyword evidence="2" id="KW-1185">Reference proteome</keyword>
<organism evidence="1 2">
    <name type="scientific">Streptomyces liliifuscus</name>
    <dbReference type="NCBI Taxonomy" id="2797636"/>
    <lineage>
        <taxon>Bacteria</taxon>
        <taxon>Bacillati</taxon>
        <taxon>Actinomycetota</taxon>
        <taxon>Actinomycetes</taxon>
        <taxon>Kitasatosporales</taxon>
        <taxon>Streptomycetaceae</taxon>
        <taxon>Streptomyces</taxon>
    </lineage>
</organism>
<evidence type="ECO:0000313" key="2">
    <source>
        <dbReference type="Proteomes" id="UP000595636"/>
    </source>
</evidence>
<dbReference type="RefSeq" id="WP_200400827.1">
    <property type="nucleotide sequence ID" value="NZ_CP066831.1"/>
</dbReference>
<dbReference type="KEGG" id="slf:JEQ17_45650"/>
<evidence type="ECO:0000313" key="1">
    <source>
        <dbReference type="EMBL" id="QQM45992.1"/>
    </source>
</evidence>
<protein>
    <recommendedName>
        <fullName evidence="3">Secreted protein</fullName>
    </recommendedName>
</protein>
<reference evidence="1 2" key="1">
    <citation type="submission" date="2020-12" db="EMBL/GenBank/DDBJ databases">
        <title>A novel species.</title>
        <authorList>
            <person name="Li K."/>
        </authorList>
    </citation>
    <scope>NUCLEOTIDE SEQUENCE [LARGE SCALE GENOMIC DNA]</scope>
    <source>
        <strain evidence="1 2">ZYC-3</strain>
    </source>
</reference>